<dbReference type="Pfam" id="PF04738">
    <property type="entry name" value="Lant_dehydr_N"/>
    <property type="match status" value="1"/>
</dbReference>
<name>A0A1U7JF86_9HYPH</name>
<keyword evidence="3" id="KW-1185">Reference proteome</keyword>
<feature type="domain" description="Lantibiotic dehydratase N-terminal" evidence="1">
    <location>
        <begin position="47"/>
        <end position="304"/>
    </location>
</feature>
<accession>A0A1U7JF86</accession>
<proteinExistence type="predicted"/>
<dbReference type="Proteomes" id="UP000185783">
    <property type="component" value="Unassembled WGS sequence"/>
</dbReference>
<dbReference type="AlphaFoldDB" id="A0A1U7JF86"/>
<dbReference type="InterPro" id="IPR006827">
    <property type="entry name" value="Lant_deHydtase_N"/>
</dbReference>
<dbReference type="RefSeq" id="WP_028481742.1">
    <property type="nucleotide sequence ID" value="NZ_LVVZ01000020.1"/>
</dbReference>
<evidence type="ECO:0000313" key="2">
    <source>
        <dbReference type="EMBL" id="OKL43377.1"/>
    </source>
</evidence>
<organism evidence="2 3">
    <name type="scientific">Pseudovibrio exalbescens</name>
    <dbReference type="NCBI Taxonomy" id="197461"/>
    <lineage>
        <taxon>Bacteria</taxon>
        <taxon>Pseudomonadati</taxon>
        <taxon>Pseudomonadota</taxon>
        <taxon>Alphaproteobacteria</taxon>
        <taxon>Hyphomicrobiales</taxon>
        <taxon>Stappiaceae</taxon>
        <taxon>Pseudovibrio</taxon>
    </lineage>
</organism>
<dbReference type="EMBL" id="LVVZ01000020">
    <property type="protein sequence ID" value="OKL43377.1"/>
    <property type="molecule type" value="Genomic_DNA"/>
</dbReference>
<sequence>MEVLELFRMQDTLAILLEMGAENAKTQQVYSEENQRILDSIGRLLQRQDIRQALFVSSPDVYRNAVPKVERALAKSHFNSDARRALRTVFAYLQRFAAKNETTSFFGTLNYGRVDDGWDGWARLETTVDRKEGPGLAMGEDLVTERRVFLTFWALSALAEKIAEEPEFRSALPLHLNPMVILNADGLTMPDQSHRPLPPWAVAVMEAIENGQTRSQIQKTHGPRSQILIDKLVDSSILRHGPIVSSSRLDALEELLAMVSDLPEGSARDRWVERLTTWQQWRAQMSAASFEERQKLLEEAALQFETQTGLSAWRGTGAMYEDRTIYYEEARGSIRELTFGRRLHEDLVYRAEPSLQLSAAIGKAQWEALQRSARAVFMRLSPNGTPVPAPRFIDAMKGEVPTMPAVGTNEAQRRLEELVSNQSADADGCVRIAPEQLMLKEIEGPRYSLLDVFIGAKDMDALASGNYELFVGKMNHHLLLNSWLTTFLPSRDEYSCQLNNRLNETGLSELTALQVRRRNKGFYSFPGERLVYSDPIGRFDKAYGVRATSLARAEVGLDDDGVVRLMVGGKPIPLYLTLSDHQKYPPFAALALPWLAAPEIDLGQHTPRIYFGDCVIQRQRWSFAAEALNDLTEMSGVALLKAAQTFRQTYALPERVFAKADAERKPIYVDFAVEHCLVMLANLLKRSTAVRFEEMYPDAESLWLTQGGGRYPCELRIHAIYPGPVAKVPETTRAIAGAKLAAGAEIA</sequence>
<evidence type="ECO:0000313" key="3">
    <source>
        <dbReference type="Proteomes" id="UP000185783"/>
    </source>
</evidence>
<dbReference type="STRING" id="197461.A3843_14235"/>
<gene>
    <name evidence="2" type="ORF">A3843_14235</name>
</gene>
<evidence type="ECO:0000259" key="1">
    <source>
        <dbReference type="Pfam" id="PF04738"/>
    </source>
</evidence>
<comment type="caution">
    <text evidence="2">The sequence shown here is derived from an EMBL/GenBank/DDBJ whole genome shotgun (WGS) entry which is preliminary data.</text>
</comment>
<reference evidence="2 3" key="1">
    <citation type="submission" date="2016-03" db="EMBL/GenBank/DDBJ databases">
        <title>Genome sequence of Nesiotobacter sp. nov., a moderately halophilic alphaproteobacterium isolated from the Yellow Sea, China.</title>
        <authorList>
            <person name="Zhang G."/>
            <person name="Zhang R."/>
        </authorList>
    </citation>
    <scope>NUCLEOTIDE SEQUENCE [LARGE SCALE GENOMIC DNA]</scope>
    <source>
        <strain evidence="2 3">WB1-6</strain>
    </source>
</reference>
<protein>
    <recommendedName>
        <fullName evidence="1">Lantibiotic dehydratase N-terminal domain-containing protein</fullName>
    </recommendedName>
</protein>